<protein>
    <submittedName>
        <fullName evidence="1">Uncharacterized protein</fullName>
    </submittedName>
</protein>
<comment type="caution">
    <text evidence="1">The sequence shown here is derived from an EMBL/GenBank/DDBJ whole genome shotgun (WGS) entry which is preliminary data.</text>
</comment>
<dbReference type="Proteomes" id="UP001168877">
    <property type="component" value="Unassembled WGS sequence"/>
</dbReference>
<name>A0AA39TDQ0_ACESA</name>
<dbReference type="AlphaFoldDB" id="A0AA39TDQ0"/>
<proteinExistence type="predicted"/>
<reference evidence="1" key="1">
    <citation type="journal article" date="2022" name="Plant J.">
        <title>Strategies of tolerance reflected in two North American maple genomes.</title>
        <authorList>
            <person name="McEvoy S.L."/>
            <person name="Sezen U.U."/>
            <person name="Trouern-Trend A."/>
            <person name="McMahon S.M."/>
            <person name="Schaberg P.G."/>
            <person name="Yang J."/>
            <person name="Wegrzyn J.L."/>
            <person name="Swenson N.G."/>
        </authorList>
    </citation>
    <scope>NUCLEOTIDE SEQUENCE</scope>
    <source>
        <strain evidence="1">NS2018</strain>
    </source>
</reference>
<organism evidence="1 2">
    <name type="scientific">Acer saccharum</name>
    <name type="common">Sugar maple</name>
    <dbReference type="NCBI Taxonomy" id="4024"/>
    <lineage>
        <taxon>Eukaryota</taxon>
        <taxon>Viridiplantae</taxon>
        <taxon>Streptophyta</taxon>
        <taxon>Embryophyta</taxon>
        <taxon>Tracheophyta</taxon>
        <taxon>Spermatophyta</taxon>
        <taxon>Magnoliopsida</taxon>
        <taxon>eudicotyledons</taxon>
        <taxon>Gunneridae</taxon>
        <taxon>Pentapetalae</taxon>
        <taxon>rosids</taxon>
        <taxon>malvids</taxon>
        <taxon>Sapindales</taxon>
        <taxon>Sapindaceae</taxon>
        <taxon>Hippocastanoideae</taxon>
        <taxon>Acereae</taxon>
        <taxon>Acer</taxon>
    </lineage>
</organism>
<accession>A0AA39TDQ0</accession>
<dbReference type="EMBL" id="JAUESC010000001">
    <property type="protein sequence ID" value="KAK0608092.1"/>
    <property type="molecule type" value="Genomic_DNA"/>
</dbReference>
<evidence type="ECO:0000313" key="2">
    <source>
        <dbReference type="Proteomes" id="UP001168877"/>
    </source>
</evidence>
<reference evidence="1" key="2">
    <citation type="submission" date="2023-06" db="EMBL/GenBank/DDBJ databases">
        <authorList>
            <person name="Swenson N.G."/>
            <person name="Wegrzyn J.L."/>
            <person name="Mcevoy S.L."/>
        </authorList>
    </citation>
    <scope>NUCLEOTIDE SEQUENCE</scope>
    <source>
        <strain evidence="1">NS2018</strain>
        <tissue evidence="1">Leaf</tissue>
    </source>
</reference>
<sequence>MKLAEDINLVDMVWLENFLALRKYHKVADRNLFPDKETFQIYWPKGVGLGEVFSRSAPQESMFQRFRRETCQGQTTGKTSKRRLLGQSKLDKRARGLLVNRLLDKGKKKLTNKAKEKSKSYMVQNSKLVLEKRTEDKKVRDVKFSEDSSSSEDVVGERFFLDSCKEKGECSSLRRKFNGPLCVDLGSLESSPSHISSGINGPKLVTDPVIGSGLATSEEVDGSSTDEKLVKDTTKVVRSSCKELVKNSKSEIISSDNSIAKEEMVKVTIAAEELATRTAVQNLAPIVYGSVRIEMCKEVVSPFQGTK</sequence>
<keyword evidence="2" id="KW-1185">Reference proteome</keyword>
<gene>
    <name evidence="1" type="ORF">LWI29_025395</name>
</gene>
<evidence type="ECO:0000313" key="1">
    <source>
        <dbReference type="EMBL" id="KAK0608092.1"/>
    </source>
</evidence>